<evidence type="ECO:0000313" key="3">
    <source>
        <dbReference type="Proteomes" id="UP000316988"/>
    </source>
</evidence>
<keyword evidence="2" id="KW-0255">Endonuclease</keyword>
<keyword evidence="2" id="KW-0540">Nuclease</keyword>
<dbReference type="Gene3D" id="3.90.1570.10">
    <property type="entry name" value="tt1808, chain A"/>
    <property type="match status" value="1"/>
</dbReference>
<keyword evidence="3" id="KW-1185">Reference proteome</keyword>
<evidence type="ECO:0000313" key="2">
    <source>
        <dbReference type="EMBL" id="TSD68298.1"/>
    </source>
</evidence>
<keyword evidence="2" id="KW-0378">Hydrolase</keyword>
<dbReference type="Proteomes" id="UP000316988">
    <property type="component" value="Unassembled WGS sequence"/>
</dbReference>
<accession>A0A554SPP7</accession>
<feature type="domain" description="Putative restriction endonuclease" evidence="1">
    <location>
        <begin position="27"/>
        <end position="188"/>
    </location>
</feature>
<reference evidence="2 3" key="1">
    <citation type="submission" date="2019-07" db="EMBL/GenBank/DDBJ databases">
        <authorList>
            <person name="Zhao L.H."/>
        </authorList>
    </citation>
    <scope>NUCLEOTIDE SEQUENCE [LARGE SCALE GENOMIC DNA]</scope>
    <source>
        <strain evidence="2 3">Co35</strain>
    </source>
</reference>
<dbReference type="SUPFAM" id="SSF52980">
    <property type="entry name" value="Restriction endonuclease-like"/>
    <property type="match status" value="1"/>
</dbReference>
<dbReference type="Pfam" id="PF05685">
    <property type="entry name" value="Uma2"/>
    <property type="match status" value="1"/>
</dbReference>
<protein>
    <submittedName>
        <fullName evidence="2">Uma2 family endonuclease</fullName>
    </submittedName>
</protein>
<evidence type="ECO:0000259" key="1">
    <source>
        <dbReference type="Pfam" id="PF05685"/>
    </source>
</evidence>
<dbReference type="InterPro" id="IPR011335">
    <property type="entry name" value="Restrct_endonuc-II-like"/>
</dbReference>
<dbReference type="PANTHER" id="PTHR35400:SF3">
    <property type="entry name" value="SLL1072 PROTEIN"/>
    <property type="match status" value="1"/>
</dbReference>
<comment type="caution">
    <text evidence="2">The sequence shown here is derived from an EMBL/GenBank/DDBJ whole genome shotgun (WGS) entry which is preliminary data.</text>
</comment>
<dbReference type="GO" id="GO:0004519">
    <property type="term" value="F:endonuclease activity"/>
    <property type="evidence" value="ECO:0007669"/>
    <property type="project" value="UniProtKB-KW"/>
</dbReference>
<dbReference type="InterPro" id="IPR012296">
    <property type="entry name" value="Nuclease_put_TT1808"/>
</dbReference>
<organism evidence="2 3">
    <name type="scientific">Aeromicrobium piscarium</name>
    <dbReference type="NCBI Taxonomy" id="2590901"/>
    <lineage>
        <taxon>Bacteria</taxon>
        <taxon>Bacillati</taxon>
        <taxon>Actinomycetota</taxon>
        <taxon>Actinomycetes</taxon>
        <taxon>Propionibacteriales</taxon>
        <taxon>Nocardioidaceae</taxon>
        <taxon>Aeromicrobium</taxon>
    </lineage>
</organism>
<dbReference type="EMBL" id="VLNT01000001">
    <property type="protein sequence ID" value="TSD68298.1"/>
    <property type="molecule type" value="Genomic_DNA"/>
</dbReference>
<gene>
    <name evidence="2" type="ORF">FNM00_01510</name>
</gene>
<dbReference type="RefSeq" id="WP_143911246.1">
    <property type="nucleotide sequence ID" value="NZ_VLNT01000001.1"/>
</dbReference>
<name>A0A554SPP7_9ACTN</name>
<sequence length="193" mass="20875">MGYWPGDEESAMSVVLPAGPGPWTVDDLPESTVPVELVDGKFVVNPAPAPRHQLVSARLVALLDRLGFAGRVVAASDVIFDPHNSRQPDVLVAAPGVDLWDGPALTPQEIVLAVEIVSPSSVTTDRVLKPAQYAAAGIGGYWRIDIEPRLVLTAYVLQRGDDVYTETGTWTHGERVTLAEPLDVTFELTELRR</sequence>
<dbReference type="OrthoDB" id="5524117at2"/>
<dbReference type="InterPro" id="IPR008538">
    <property type="entry name" value="Uma2"/>
</dbReference>
<proteinExistence type="predicted"/>
<dbReference type="AlphaFoldDB" id="A0A554SPP7"/>
<dbReference type="PANTHER" id="PTHR35400">
    <property type="entry name" value="SLR1083 PROTEIN"/>
    <property type="match status" value="1"/>
</dbReference>
<dbReference type="CDD" id="cd06260">
    <property type="entry name" value="DUF820-like"/>
    <property type="match status" value="1"/>
</dbReference>